<gene>
    <name evidence="2" type="ORF">GRJ2_001555800</name>
</gene>
<evidence type="ECO:0000256" key="1">
    <source>
        <dbReference type="SAM" id="MobiDB-lite"/>
    </source>
</evidence>
<reference evidence="2 3" key="1">
    <citation type="submission" date="2024-06" db="EMBL/GenBank/DDBJ databases">
        <title>The draft genome of Grus japonensis, version 3.</title>
        <authorList>
            <person name="Nabeshima K."/>
            <person name="Suzuki S."/>
            <person name="Onuma M."/>
        </authorList>
    </citation>
    <scope>NUCLEOTIDE SEQUENCE [LARGE SCALE GENOMIC DNA]</scope>
    <source>
        <strain evidence="2 3">451A</strain>
    </source>
</reference>
<feature type="compositionally biased region" description="Polar residues" evidence="1">
    <location>
        <begin position="22"/>
        <end position="38"/>
    </location>
</feature>
<organism evidence="2 3">
    <name type="scientific">Grus japonensis</name>
    <name type="common">Japanese crane</name>
    <name type="synonym">Red-crowned crane</name>
    <dbReference type="NCBI Taxonomy" id="30415"/>
    <lineage>
        <taxon>Eukaryota</taxon>
        <taxon>Metazoa</taxon>
        <taxon>Chordata</taxon>
        <taxon>Craniata</taxon>
        <taxon>Vertebrata</taxon>
        <taxon>Euteleostomi</taxon>
        <taxon>Archelosauria</taxon>
        <taxon>Archosauria</taxon>
        <taxon>Dinosauria</taxon>
        <taxon>Saurischia</taxon>
        <taxon>Theropoda</taxon>
        <taxon>Coelurosauria</taxon>
        <taxon>Aves</taxon>
        <taxon>Neognathae</taxon>
        <taxon>Neoaves</taxon>
        <taxon>Gruiformes</taxon>
        <taxon>Gruidae</taxon>
        <taxon>Grus</taxon>
    </lineage>
</organism>
<keyword evidence="3" id="KW-1185">Reference proteome</keyword>
<dbReference type="EMBL" id="BAAFJT010000005">
    <property type="protein sequence ID" value="GAB0190905.1"/>
    <property type="molecule type" value="Genomic_DNA"/>
</dbReference>
<evidence type="ECO:0000313" key="2">
    <source>
        <dbReference type="EMBL" id="GAB0190905.1"/>
    </source>
</evidence>
<protein>
    <submittedName>
        <fullName evidence="2">Uncharacterized protein</fullName>
    </submittedName>
</protein>
<comment type="caution">
    <text evidence="2">The sequence shown here is derived from an EMBL/GenBank/DDBJ whole genome shotgun (WGS) entry which is preliminary data.</text>
</comment>
<name>A0ABC9X0W2_GRUJA</name>
<accession>A0ABC9X0W2</accession>
<evidence type="ECO:0000313" key="3">
    <source>
        <dbReference type="Proteomes" id="UP001623348"/>
    </source>
</evidence>
<feature type="region of interest" description="Disordered" evidence="1">
    <location>
        <begin position="1"/>
        <end position="43"/>
    </location>
</feature>
<proteinExistence type="predicted"/>
<sequence>MGAHAGSVWVRGQDDRPHHTAWSPQPKTTHPQVGQSFGTRARQQKLEKKVAKYEVYEDFLLKPSDKLADRIGSGQDDVKLLKGFTMYVFHFCLAELVYY</sequence>
<dbReference type="Proteomes" id="UP001623348">
    <property type="component" value="Unassembled WGS sequence"/>
</dbReference>
<dbReference type="AlphaFoldDB" id="A0ABC9X0W2"/>